<comment type="subunit">
    <text evidence="3">Constitutively interacts with CASP4; required for the localization of procaspase 4 to the ER.</text>
</comment>
<feature type="region of interest" description="Disordered" evidence="11">
    <location>
        <begin position="103"/>
        <end position="122"/>
    </location>
</feature>
<name>A0A8J4PY45_9MYCE</name>
<organism evidence="13 14">
    <name type="scientific">Polysphondylium violaceum</name>
    <dbReference type="NCBI Taxonomy" id="133409"/>
    <lineage>
        <taxon>Eukaryota</taxon>
        <taxon>Amoebozoa</taxon>
        <taxon>Evosea</taxon>
        <taxon>Eumycetozoa</taxon>
        <taxon>Dictyostelia</taxon>
        <taxon>Dictyosteliales</taxon>
        <taxon>Dictyosteliaceae</taxon>
        <taxon>Polysphondylium</taxon>
    </lineage>
</organism>
<keyword evidence="14" id="KW-1185">Reference proteome</keyword>
<feature type="compositionally biased region" description="Low complexity" evidence="11">
    <location>
        <begin position="8"/>
        <end position="18"/>
    </location>
</feature>
<dbReference type="GO" id="GO:0005794">
    <property type="term" value="C:Golgi apparatus"/>
    <property type="evidence" value="ECO:0007669"/>
    <property type="project" value="TreeGrafter"/>
</dbReference>
<evidence type="ECO:0000256" key="4">
    <source>
        <dbReference type="ARBA" id="ARBA00022692"/>
    </source>
</evidence>
<feature type="compositionally biased region" description="Basic and acidic residues" evidence="11">
    <location>
        <begin position="35"/>
        <end position="72"/>
    </location>
</feature>
<comment type="similarity">
    <text evidence="2">Belongs to the TMEM214 family.</text>
</comment>
<dbReference type="InterPro" id="IPR019308">
    <property type="entry name" value="TMEM214"/>
</dbReference>
<reference evidence="13" key="1">
    <citation type="submission" date="2020-01" db="EMBL/GenBank/DDBJ databases">
        <title>Development of genomics and gene disruption for Polysphondylium violaceum indicates a role for the polyketide synthase stlB in stalk morphogenesis.</title>
        <authorList>
            <person name="Narita B."/>
            <person name="Kawabe Y."/>
            <person name="Kin K."/>
            <person name="Saito T."/>
            <person name="Gibbs R."/>
            <person name="Kuspa A."/>
            <person name="Muzny D."/>
            <person name="Queller D."/>
            <person name="Richards S."/>
            <person name="Strassman J."/>
            <person name="Sucgang R."/>
            <person name="Worley K."/>
            <person name="Schaap P."/>
        </authorList>
    </citation>
    <scope>NUCLEOTIDE SEQUENCE</scope>
    <source>
        <strain evidence="13">QSvi11</strain>
    </source>
</reference>
<dbReference type="OrthoDB" id="19574at2759"/>
<dbReference type="Proteomes" id="UP000695562">
    <property type="component" value="Unassembled WGS sequence"/>
</dbReference>
<dbReference type="PANTHER" id="PTHR13448:SF0">
    <property type="entry name" value="TRANSMEMBRANE PROTEIN 214"/>
    <property type="match status" value="1"/>
</dbReference>
<evidence type="ECO:0000256" key="5">
    <source>
        <dbReference type="ARBA" id="ARBA00022703"/>
    </source>
</evidence>
<feature type="transmembrane region" description="Helical" evidence="12">
    <location>
        <begin position="544"/>
        <end position="561"/>
    </location>
</feature>
<keyword evidence="9" id="KW-0325">Glycoprotein</keyword>
<proteinExistence type="inferred from homology"/>
<dbReference type="GO" id="GO:0005789">
    <property type="term" value="C:endoplasmic reticulum membrane"/>
    <property type="evidence" value="ECO:0007669"/>
    <property type="project" value="UniProtKB-SubCell"/>
</dbReference>
<evidence type="ECO:0000256" key="7">
    <source>
        <dbReference type="ARBA" id="ARBA00022989"/>
    </source>
</evidence>
<keyword evidence="6" id="KW-0256">Endoplasmic reticulum</keyword>
<evidence type="ECO:0000256" key="9">
    <source>
        <dbReference type="ARBA" id="ARBA00023180"/>
    </source>
</evidence>
<evidence type="ECO:0000256" key="11">
    <source>
        <dbReference type="SAM" id="MobiDB-lite"/>
    </source>
</evidence>
<gene>
    <name evidence="13" type="ORF">CYY_002854</name>
</gene>
<comment type="subcellular location">
    <subcellularLocation>
        <location evidence="1">Endoplasmic reticulum membrane</location>
        <topology evidence="1">Multi-pass membrane protein</topology>
    </subcellularLocation>
</comment>
<keyword evidence="8 12" id="KW-0472">Membrane</keyword>
<sequence length="582" mass="67187">MTKKKASKNNNNNNNNSNDFDEEFDSGEWINIPTKEQRQQENNEKRLKKKEELQKKRDVELKEHQEKQKRIEQLFNESSKAFSGGKNKSTPWGLLDEDVDDFEQSNQHAPKKSTKQQAVDPNKGFHYGAINIENKQKKKKLTNSNNNSPKIISSTPKVSLEKAIESFNFKNYYNLLDSLEKKYPSVTDLQIKYIAECLEEHFGNVESDTAIFDSRVDYLEKFDDKFKDETKKFFKSKPISNILPTALFLIHNILSILRKDKEAINTTGVGLEILLQLIFRYFPETLLNGVSSFKSMNIQSLKPNVISLFFWFFIQPINPHISLSIWLQLIFPVLYKNKLNDQVLSLFSKFSDLVVNNEKLTNSSNKDFVDSNVISNTLQDYILTESLSKIPSGDGVKYSHILYDLDKLFPSHKIPSDYFYVLLVNAALPIEQTRTNILFNIINCIKMDKNCINYLKNGYKDNIAQVNNILLYTLLKWSHISDSKISKESIYNLAIYCKEYNEQVLGKLNQGKLKTKVNIKEVEMANITCNSVIKSFKSNKVLKYTIYFILLPILAGAGYLARQVVCEEYTSHLGQKAVEYLC</sequence>
<feature type="region of interest" description="Disordered" evidence="11">
    <location>
        <begin position="1"/>
        <end position="95"/>
    </location>
</feature>
<keyword evidence="7 12" id="KW-1133">Transmembrane helix</keyword>
<evidence type="ECO:0000256" key="1">
    <source>
        <dbReference type="ARBA" id="ARBA00004477"/>
    </source>
</evidence>
<evidence type="ECO:0000256" key="3">
    <source>
        <dbReference type="ARBA" id="ARBA00011720"/>
    </source>
</evidence>
<comment type="function">
    <text evidence="10">Critical mediator, in cooperation with CASP4, of endoplasmic reticulum-stress induced apoptosis. Required or the activation of CASP4 following endoplasmic reticulum stress.</text>
</comment>
<comment type="caution">
    <text evidence="13">The sequence shown here is derived from an EMBL/GenBank/DDBJ whole genome shotgun (WGS) entry which is preliminary data.</text>
</comment>
<dbReference type="EMBL" id="AJWJ01000084">
    <property type="protein sequence ID" value="KAF2075820.1"/>
    <property type="molecule type" value="Genomic_DNA"/>
</dbReference>
<keyword evidence="4 12" id="KW-0812">Transmembrane</keyword>
<evidence type="ECO:0000256" key="10">
    <source>
        <dbReference type="ARBA" id="ARBA00024938"/>
    </source>
</evidence>
<evidence type="ECO:0000256" key="6">
    <source>
        <dbReference type="ARBA" id="ARBA00022824"/>
    </source>
</evidence>
<feature type="compositionally biased region" description="Polar residues" evidence="11">
    <location>
        <begin position="75"/>
        <end position="90"/>
    </location>
</feature>
<evidence type="ECO:0000313" key="13">
    <source>
        <dbReference type="EMBL" id="KAF2075820.1"/>
    </source>
</evidence>
<evidence type="ECO:0000256" key="8">
    <source>
        <dbReference type="ARBA" id="ARBA00023136"/>
    </source>
</evidence>
<protein>
    <submittedName>
        <fullName evidence="13">Uncharacterized protein</fullName>
    </submittedName>
</protein>
<keyword evidence="5" id="KW-0053">Apoptosis</keyword>
<evidence type="ECO:0000313" key="14">
    <source>
        <dbReference type="Proteomes" id="UP000695562"/>
    </source>
</evidence>
<evidence type="ECO:0000256" key="12">
    <source>
        <dbReference type="SAM" id="Phobius"/>
    </source>
</evidence>
<evidence type="ECO:0000256" key="2">
    <source>
        <dbReference type="ARBA" id="ARBA00007984"/>
    </source>
</evidence>
<dbReference type="AlphaFoldDB" id="A0A8J4PY45"/>
<accession>A0A8J4PY45</accession>
<dbReference type="PANTHER" id="PTHR13448">
    <property type="entry name" value="TRANSMEMBRANE PROTEIN 214"/>
    <property type="match status" value="1"/>
</dbReference>